<evidence type="ECO:0000313" key="6">
    <source>
        <dbReference type="EMBL" id="MFB9324646.1"/>
    </source>
</evidence>
<dbReference type="InterPro" id="IPR036390">
    <property type="entry name" value="WH_DNA-bd_sf"/>
</dbReference>
<dbReference type="Gene3D" id="2.60.120.10">
    <property type="entry name" value="Jelly Rolls"/>
    <property type="match status" value="1"/>
</dbReference>
<dbReference type="SMART" id="SM00419">
    <property type="entry name" value="HTH_CRP"/>
    <property type="match status" value="1"/>
</dbReference>
<keyword evidence="1" id="KW-0805">Transcription regulation</keyword>
<dbReference type="PANTHER" id="PTHR24567:SF74">
    <property type="entry name" value="HTH-TYPE TRANSCRIPTIONAL REGULATOR ARCR"/>
    <property type="match status" value="1"/>
</dbReference>
<evidence type="ECO:0000259" key="5">
    <source>
        <dbReference type="PROSITE" id="PS51063"/>
    </source>
</evidence>
<accession>A0ABV5KHF5</accession>
<dbReference type="InterPro" id="IPR050397">
    <property type="entry name" value="Env_Response_Regulators"/>
</dbReference>
<organism evidence="6 7">
    <name type="scientific">Paenibacillus aurantiacus</name>
    <dbReference type="NCBI Taxonomy" id="1936118"/>
    <lineage>
        <taxon>Bacteria</taxon>
        <taxon>Bacillati</taxon>
        <taxon>Bacillota</taxon>
        <taxon>Bacilli</taxon>
        <taxon>Bacillales</taxon>
        <taxon>Paenibacillaceae</taxon>
        <taxon>Paenibacillus</taxon>
    </lineage>
</organism>
<dbReference type="InterPro" id="IPR036388">
    <property type="entry name" value="WH-like_DNA-bd_sf"/>
</dbReference>
<evidence type="ECO:0000256" key="3">
    <source>
        <dbReference type="ARBA" id="ARBA00023159"/>
    </source>
</evidence>
<feature type="domain" description="HTH crp-type" evidence="5">
    <location>
        <begin position="150"/>
        <end position="214"/>
    </location>
</feature>
<dbReference type="CDD" id="cd00038">
    <property type="entry name" value="CAP_ED"/>
    <property type="match status" value="1"/>
</dbReference>
<keyword evidence="7" id="KW-1185">Reference proteome</keyword>
<dbReference type="Pfam" id="PF00027">
    <property type="entry name" value="cNMP_binding"/>
    <property type="match status" value="1"/>
</dbReference>
<dbReference type="PANTHER" id="PTHR24567">
    <property type="entry name" value="CRP FAMILY TRANSCRIPTIONAL REGULATORY PROTEIN"/>
    <property type="match status" value="1"/>
</dbReference>
<reference evidence="6 7" key="1">
    <citation type="submission" date="2024-09" db="EMBL/GenBank/DDBJ databases">
        <authorList>
            <person name="Sun Q."/>
            <person name="Mori K."/>
        </authorList>
    </citation>
    <scope>NUCLEOTIDE SEQUENCE [LARGE SCALE GENOMIC DNA]</scope>
    <source>
        <strain evidence="6 7">TISTR 2452</strain>
    </source>
</reference>
<gene>
    <name evidence="6" type="ORF">ACFFSY_01675</name>
</gene>
<evidence type="ECO:0000313" key="7">
    <source>
        <dbReference type="Proteomes" id="UP001589747"/>
    </source>
</evidence>
<dbReference type="Pfam" id="PF13545">
    <property type="entry name" value="HTH_Crp_2"/>
    <property type="match status" value="1"/>
</dbReference>
<keyword evidence="2" id="KW-0238">DNA-binding</keyword>
<evidence type="ECO:0000256" key="1">
    <source>
        <dbReference type="ARBA" id="ARBA00023015"/>
    </source>
</evidence>
<sequence length="224" mass="25195">MLSQPLDLRRLHRIFPCFGALPDADWREAEVVRLNPDSPVYIREGHVFRHAVFILSGWVRVYKISPSGREITLYRLTGGQCCVLMLASILGELEYEASISIESDTEALLLPVEMFRSWMNAYQPVRRFVYGQFVGRMANVTRLLEQIAFEPVPRRLAELLLATTADRACVPVTHENLAIELGTAREVISRLLKDFASQGAVALGRGRITVLDRERLAAISDGQA</sequence>
<dbReference type="InterPro" id="IPR012318">
    <property type="entry name" value="HTH_CRP"/>
</dbReference>
<dbReference type="EMBL" id="JBHMDO010000003">
    <property type="protein sequence ID" value="MFB9324646.1"/>
    <property type="molecule type" value="Genomic_DNA"/>
</dbReference>
<dbReference type="InterPro" id="IPR014710">
    <property type="entry name" value="RmlC-like_jellyroll"/>
</dbReference>
<evidence type="ECO:0000256" key="2">
    <source>
        <dbReference type="ARBA" id="ARBA00023125"/>
    </source>
</evidence>
<comment type="caution">
    <text evidence="6">The sequence shown here is derived from an EMBL/GenBank/DDBJ whole genome shotgun (WGS) entry which is preliminary data.</text>
</comment>
<dbReference type="PROSITE" id="PS51063">
    <property type="entry name" value="HTH_CRP_2"/>
    <property type="match status" value="1"/>
</dbReference>
<dbReference type="InterPro" id="IPR018490">
    <property type="entry name" value="cNMP-bd_dom_sf"/>
</dbReference>
<dbReference type="RefSeq" id="WP_377488919.1">
    <property type="nucleotide sequence ID" value="NZ_JBHMDO010000003.1"/>
</dbReference>
<name>A0ABV5KHF5_9BACL</name>
<keyword evidence="4" id="KW-0804">Transcription</keyword>
<keyword evidence="3" id="KW-0010">Activator</keyword>
<dbReference type="Gene3D" id="1.10.10.10">
    <property type="entry name" value="Winged helix-like DNA-binding domain superfamily/Winged helix DNA-binding domain"/>
    <property type="match status" value="1"/>
</dbReference>
<dbReference type="InterPro" id="IPR000595">
    <property type="entry name" value="cNMP-bd_dom"/>
</dbReference>
<dbReference type="SUPFAM" id="SSF46785">
    <property type="entry name" value="Winged helix' DNA-binding domain"/>
    <property type="match status" value="1"/>
</dbReference>
<dbReference type="SUPFAM" id="SSF51206">
    <property type="entry name" value="cAMP-binding domain-like"/>
    <property type="match status" value="1"/>
</dbReference>
<protein>
    <submittedName>
        <fullName evidence="6">Crp/Fnr family transcriptional regulator</fullName>
    </submittedName>
</protein>
<dbReference type="Proteomes" id="UP001589747">
    <property type="component" value="Unassembled WGS sequence"/>
</dbReference>
<proteinExistence type="predicted"/>
<evidence type="ECO:0000256" key="4">
    <source>
        <dbReference type="ARBA" id="ARBA00023163"/>
    </source>
</evidence>